<name>A0A0F9LAG8_9ZZZZ</name>
<dbReference type="AlphaFoldDB" id="A0A0F9LAG8"/>
<comment type="caution">
    <text evidence="1">The sequence shown here is derived from an EMBL/GenBank/DDBJ whole genome shotgun (WGS) entry which is preliminary data.</text>
</comment>
<reference evidence="1" key="1">
    <citation type="journal article" date="2015" name="Nature">
        <title>Complex archaea that bridge the gap between prokaryotes and eukaryotes.</title>
        <authorList>
            <person name="Spang A."/>
            <person name="Saw J.H."/>
            <person name="Jorgensen S.L."/>
            <person name="Zaremba-Niedzwiedzka K."/>
            <person name="Martijn J."/>
            <person name="Lind A.E."/>
            <person name="van Eijk R."/>
            <person name="Schleper C."/>
            <person name="Guy L."/>
            <person name="Ettema T.J."/>
        </authorList>
    </citation>
    <scope>NUCLEOTIDE SEQUENCE</scope>
</reference>
<protein>
    <submittedName>
        <fullName evidence="1">Uncharacterized protein</fullName>
    </submittedName>
</protein>
<gene>
    <name evidence="1" type="ORF">LCGC14_1239020</name>
</gene>
<dbReference type="EMBL" id="LAZR01006677">
    <property type="protein sequence ID" value="KKM90398.1"/>
    <property type="molecule type" value="Genomic_DNA"/>
</dbReference>
<organism evidence="1">
    <name type="scientific">marine sediment metagenome</name>
    <dbReference type="NCBI Taxonomy" id="412755"/>
    <lineage>
        <taxon>unclassified sequences</taxon>
        <taxon>metagenomes</taxon>
        <taxon>ecological metagenomes</taxon>
    </lineage>
</organism>
<evidence type="ECO:0000313" key="1">
    <source>
        <dbReference type="EMBL" id="KKM90398.1"/>
    </source>
</evidence>
<proteinExistence type="predicted"/>
<accession>A0A0F9LAG8</accession>
<sequence length="95" mass="11173">MGKRDIMTTYYTVLNKVKTINKCIGCRKKSKVLVSQISDNKIHISPLCRKCFKIEMPDYTLEYACITCDDNLKCDLQRILFTNKEIKQFKEDNEL</sequence>